<accession>A0A9Q3GFV4</accession>
<dbReference type="EMBL" id="AVOT02001118">
    <property type="protein sequence ID" value="MBW0465745.1"/>
    <property type="molecule type" value="Genomic_DNA"/>
</dbReference>
<evidence type="ECO:0000313" key="2">
    <source>
        <dbReference type="Proteomes" id="UP000765509"/>
    </source>
</evidence>
<dbReference type="Proteomes" id="UP000765509">
    <property type="component" value="Unassembled WGS sequence"/>
</dbReference>
<comment type="caution">
    <text evidence="1">The sequence shown here is derived from an EMBL/GenBank/DDBJ whole genome shotgun (WGS) entry which is preliminary data.</text>
</comment>
<evidence type="ECO:0000313" key="1">
    <source>
        <dbReference type="EMBL" id="MBW0465745.1"/>
    </source>
</evidence>
<name>A0A9Q3GFV4_9BASI</name>
<dbReference type="AlphaFoldDB" id="A0A9Q3GFV4"/>
<reference evidence="1" key="1">
    <citation type="submission" date="2021-03" db="EMBL/GenBank/DDBJ databases">
        <title>Draft genome sequence of rust myrtle Austropuccinia psidii MF-1, a brazilian biotype.</title>
        <authorList>
            <person name="Quecine M.C."/>
            <person name="Pachon D.M.R."/>
            <person name="Bonatelli M.L."/>
            <person name="Correr F.H."/>
            <person name="Franceschini L.M."/>
            <person name="Leite T.F."/>
            <person name="Margarido G.R.A."/>
            <person name="Almeida C.A."/>
            <person name="Ferrarezi J.A."/>
            <person name="Labate C.A."/>
        </authorList>
    </citation>
    <scope>NUCLEOTIDE SEQUENCE</scope>
    <source>
        <strain evidence="1">MF-1</strain>
    </source>
</reference>
<organism evidence="1 2">
    <name type="scientific">Austropuccinia psidii MF-1</name>
    <dbReference type="NCBI Taxonomy" id="1389203"/>
    <lineage>
        <taxon>Eukaryota</taxon>
        <taxon>Fungi</taxon>
        <taxon>Dikarya</taxon>
        <taxon>Basidiomycota</taxon>
        <taxon>Pucciniomycotina</taxon>
        <taxon>Pucciniomycetes</taxon>
        <taxon>Pucciniales</taxon>
        <taxon>Sphaerophragmiaceae</taxon>
        <taxon>Austropuccinia</taxon>
    </lineage>
</organism>
<sequence length="130" mass="14451">MQFYQVQAVLGTTIVFMSALPSSTGREHFRPSNRSRVCQGKQLVLGRNRTSLTYERVYEATGRRRLHTYLAFAAWGDQVGLAAAGRSAHCTATKLLHVDVPAVHEPGTLNNCPSSVRTGSRWDYQLKISD</sequence>
<protein>
    <submittedName>
        <fullName evidence="1">Uncharacterized protein</fullName>
    </submittedName>
</protein>
<gene>
    <name evidence="1" type="ORF">O181_005460</name>
</gene>
<keyword evidence="2" id="KW-1185">Reference proteome</keyword>
<proteinExistence type="predicted"/>